<sequence>MFYATPSITRADSRPSFPHTPEPHEAENSYAPGPEYLEDDEEDSEWDDRWRRELKRLSEIHKDDESHWSHYDTVLSEIKYQPLVRHIDPAKLSNDRPPFLKELHRIQLMLLDCYSTVGAKNHRTFLPRLYEKHIDRYRRKGASDLLDDIYQDLIKFGPPLRMLRDMVWFRYGSGAEKDLVGKVLNRVQKIRDWVDDMRMVEITFGTSELIEDYETGRLSFQKAQSSY</sequence>
<accession>A0AAW0B9R1</accession>
<dbReference type="EMBL" id="JAYKXP010000151">
    <property type="protein sequence ID" value="KAK7022723.1"/>
    <property type="molecule type" value="Genomic_DNA"/>
</dbReference>
<comment type="caution">
    <text evidence="2">The sequence shown here is derived from an EMBL/GenBank/DDBJ whole genome shotgun (WGS) entry which is preliminary data.</text>
</comment>
<gene>
    <name evidence="2" type="ORF">VNI00_016999</name>
</gene>
<dbReference type="AlphaFoldDB" id="A0AAW0B9R1"/>
<evidence type="ECO:0000313" key="2">
    <source>
        <dbReference type="EMBL" id="KAK7022723.1"/>
    </source>
</evidence>
<feature type="compositionally biased region" description="Acidic residues" evidence="1">
    <location>
        <begin position="36"/>
        <end position="45"/>
    </location>
</feature>
<reference evidence="2 3" key="1">
    <citation type="submission" date="2024-01" db="EMBL/GenBank/DDBJ databases">
        <title>A draft genome for a cacao thread blight-causing isolate of Paramarasmius palmivorus.</title>
        <authorList>
            <person name="Baruah I.K."/>
            <person name="Bukari Y."/>
            <person name="Amoako-Attah I."/>
            <person name="Meinhardt L.W."/>
            <person name="Bailey B.A."/>
            <person name="Cohen S.P."/>
        </authorList>
    </citation>
    <scope>NUCLEOTIDE SEQUENCE [LARGE SCALE GENOMIC DNA]</scope>
    <source>
        <strain evidence="2 3">GH-12</strain>
    </source>
</reference>
<name>A0AAW0B9R1_9AGAR</name>
<evidence type="ECO:0000256" key="1">
    <source>
        <dbReference type="SAM" id="MobiDB-lite"/>
    </source>
</evidence>
<dbReference type="Proteomes" id="UP001383192">
    <property type="component" value="Unassembled WGS sequence"/>
</dbReference>
<keyword evidence="3" id="KW-1185">Reference proteome</keyword>
<proteinExistence type="predicted"/>
<feature type="region of interest" description="Disordered" evidence="1">
    <location>
        <begin position="1"/>
        <end position="45"/>
    </location>
</feature>
<protein>
    <submittedName>
        <fullName evidence="2">Uncharacterized protein</fullName>
    </submittedName>
</protein>
<feature type="compositionally biased region" description="Polar residues" evidence="1">
    <location>
        <begin position="1"/>
        <end position="10"/>
    </location>
</feature>
<evidence type="ECO:0000313" key="3">
    <source>
        <dbReference type="Proteomes" id="UP001383192"/>
    </source>
</evidence>
<organism evidence="2 3">
    <name type="scientific">Paramarasmius palmivorus</name>
    <dbReference type="NCBI Taxonomy" id="297713"/>
    <lineage>
        <taxon>Eukaryota</taxon>
        <taxon>Fungi</taxon>
        <taxon>Dikarya</taxon>
        <taxon>Basidiomycota</taxon>
        <taxon>Agaricomycotina</taxon>
        <taxon>Agaricomycetes</taxon>
        <taxon>Agaricomycetidae</taxon>
        <taxon>Agaricales</taxon>
        <taxon>Marasmiineae</taxon>
        <taxon>Marasmiaceae</taxon>
        <taxon>Paramarasmius</taxon>
    </lineage>
</organism>